<proteinExistence type="predicted"/>
<reference evidence="2" key="1">
    <citation type="submission" date="2016-11" db="UniProtKB">
        <authorList>
            <consortium name="WormBaseParasite"/>
        </authorList>
    </citation>
    <scope>IDENTIFICATION</scope>
</reference>
<evidence type="ECO:0000313" key="1">
    <source>
        <dbReference type="Proteomes" id="UP000095283"/>
    </source>
</evidence>
<keyword evidence="1" id="KW-1185">Reference proteome</keyword>
<evidence type="ECO:0000313" key="2">
    <source>
        <dbReference type="WBParaSite" id="Hba_08572"/>
    </source>
</evidence>
<name>A0A1I7WTQ0_HETBA</name>
<sequence length="31" mass="3443">MDIAEKQNLSYVISHTRRPCIGHPAGFCVAQ</sequence>
<dbReference type="AlphaFoldDB" id="A0A1I7WTQ0"/>
<dbReference type="Proteomes" id="UP000095283">
    <property type="component" value="Unplaced"/>
</dbReference>
<protein>
    <submittedName>
        <fullName evidence="2">Uncharacterized protein</fullName>
    </submittedName>
</protein>
<accession>A0A1I7WTQ0</accession>
<organism evidence="1 2">
    <name type="scientific">Heterorhabditis bacteriophora</name>
    <name type="common">Entomopathogenic nematode worm</name>
    <dbReference type="NCBI Taxonomy" id="37862"/>
    <lineage>
        <taxon>Eukaryota</taxon>
        <taxon>Metazoa</taxon>
        <taxon>Ecdysozoa</taxon>
        <taxon>Nematoda</taxon>
        <taxon>Chromadorea</taxon>
        <taxon>Rhabditida</taxon>
        <taxon>Rhabditina</taxon>
        <taxon>Rhabditomorpha</taxon>
        <taxon>Strongyloidea</taxon>
        <taxon>Heterorhabditidae</taxon>
        <taxon>Heterorhabditis</taxon>
    </lineage>
</organism>
<dbReference type="WBParaSite" id="Hba_08572">
    <property type="protein sequence ID" value="Hba_08572"/>
    <property type="gene ID" value="Hba_08572"/>
</dbReference>